<reference evidence="3 4" key="1">
    <citation type="submission" date="2017-01" db="EMBL/GenBank/DDBJ databases">
        <authorList>
            <person name="Mah S.A."/>
            <person name="Swanson W.J."/>
            <person name="Moy G.W."/>
            <person name="Vacquier V.D."/>
        </authorList>
    </citation>
    <scope>NUCLEOTIDE SEQUENCE [LARGE SCALE GENOMIC DNA]</scope>
    <source>
        <strain evidence="3 4">DCY110</strain>
    </source>
</reference>
<feature type="chain" id="PRO_5012049201" evidence="2">
    <location>
        <begin position="28"/>
        <end position="332"/>
    </location>
</feature>
<dbReference type="Proteomes" id="UP000186609">
    <property type="component" value="Chromosome"/>
</dbReference>
<dbReference type="SUPFAM" id="SSF53850">
    <property type="entry name" value="Periplasmic binding protein-like II"/>
    <property type="match status" value="1"/>
</dbReference>
<evidence type="ECO:0000313" key="3">
    <source>
        <dbReference type="EMBL" id="APW37829.1"/>
    </source>
</evidence>
<proteinExistence type="inferred from homology"/>
<name>A0A1P8JVM9_9BURK</name>
<dbReference type="PIRSF" id="PIRSF017082">
    <property type="entry name" value="YflP"/>
    <property type="match status" value="1"/>
</dbReference>
<keyword evidence="2" id="KW-0732">Signal</keyword>
<dbReference type="InterPro" id="IPR006311">
    <property type="entry name" value="TAT_signal"/>
</dbReference>
<dbReference type="InterPro" id="IPR042100">
    <property type="entry name" value="Bug_dom1"/>
</dbReference>
<evidence type="ECO:0000256" key="2">
    <source>
        <dbReference type="SAM" id="SignalP"/>
    </source>
</evidence>
<dbReference type="PROSITE" id="PS51318">
    <property type="entry name" value="TAT"/>
    <property type="match status" value="1"/>
</dbReference>
<dbReference type="STRING" id="1842727.RD110_11985"/>
<dbReference type="Pfam" id="PF03401">
    <property type="entry name" value="TctC"/>
    <property type="match status" value="1"/>
</dbReference>
<dbReference type="AlphaFoldDB" id="A0A1P8JVM9"/>
<comment type="similarity">
    <text evidence="1">Belongs to the UPF0065 (bug) family.</text>
</comment>
<dbReference type="PANTHER" id="PTHR42928">
    <property type="entry name" value="TRICARBOXYLATE-BINDING PROTEIN"/>
    <property type="match status" value="1"/>
</dbReference>
<dbReference type="EMBL" id="CP019236">
    <property type="protein sequence ID" value="APW37829.1"/>
    <property type="molecule type" value="Genomic_DNA"/>
</dbReference>
<dbReference type="Gene3D" id="3.40.190.150">
    <property type="entry name" value="Bordetella uptake gene, domain 1"/>
    <property type="match status" value="1"/>
</dbReference>
<dbReference type="InterPro" id="IPR005064">
    <property type="entry name" value="BUG"/>
</dbReference>
<dbReference type="OrthoDB" id="8678477at2"/>
<dbReference type="RefSeq" id="WP_076199708.1">
    <property type="nucleotide sequence ID" value="NZ_CP019236.1"/>
</dbReference>
<evidence type="ECO:0000256" key="1">
    <source>
        <dbReference type="ARBA" id="ARBA00006987"/>
    </source>
</evidence>
<dbReference type="Gene3D" id="3.40.190.10">
    <property type="entry name" value="Periplasmic binding protein-like II"/>
    <property type="match status" value="1"/>
</dbReference>
<sequence>MTRCHPPRRSLLATGLTISLTFGLAFAAGGASAQAWPSRPLRLIVGYPAGSSPDMQARLLAEPLGRALGQPVVVENKPGASGNIGADALAKADDGHTIGVIGNGPLTSSKFLYAKLPYDPLKDFAPIATIGSAPLVWVAVKPAKPQTPAEFVKAAQAEGGKLAYGSIGAGSGSQLAMELIKESLKIDPLHVPFAGGPAILNAMLGGQVQMTLLPNSTVAPMVQSGKLQAIAVTSSARSPLAPELPSMTELGAKGVNIEVWNAVMAPAKMPAANQARLNTELAKILHTPAIEQKLFAQGWKVEDTSPAALARRIQSDTALYGDLIEKKGIKLE</sequence>
<gene>
    <name evidence="3" type="ORF">RD110_11985</name>
</gene>
<evidence type="ECO:0000313" key="4">
    <source>
        <dbReference type="Proteomes" id="UP000186609"/>
    </source>
</evidence>
<feature type="signal peptide" evidence="2">
    <location>
        <begin position="1"/>
        <end position="27"/>
    </location>
</feature>
<dbReference type="PANTHER" id="PTHR42928:SF5">
    <property type="entry name" value="BLR1237 PROTEIN"/>
    <property type="match status" value="1"/>
</dbReference>
<keyword evidence="4" id="KW-1185">Reference proteome</keyword>
<dbReference type="KEGG" id="rhy:RD110_11985"/>
<organism evidence="3 4">
    <name type="scientific">Rhodoferax koreensis</name>
    <dbReference type="NCBI Taxonomy" id="1842727"/>
    <lineage>
        <taxon>Bacteria</taxon>
        <taxon>Pseudomonadati</taxon>
        <taxon>Pseudomonadota</taxon>
        <taxon>Betaproteobacteria</taxon>
        <taxon>Burkholderiales</taxon>
        <taxon>Comamonadaceae</taxon>
        <taxon>Rhodoferax</taxon>
    </lineage>
</organism>
<keyword evidence="3" id="KW-0675">Receptor</keyword>
<accession>A0A1P8JVM9</accession>
<protein>
    <submittedName>
        <fullName evidence="3">Receptor</fullName>
    </submittedName>
</protein>